<keyword evidence="1" id="KW-0175">Coiled coil</keyword>
<sequence>MVTSETPPPFEPINVIELSSVESSKIVSVSLYSGRAEITRLYKLDVKTGQNQVTITHLPNVLDWASLWVEGRGAATIHDVTVSYSPTPPTVTTSPELSASLLKKERTQKALDRCKKSLASLESYLGTLNVERIEVAQIGNVVEKYETEAEKLDDRALELEKQLRDIDQEIISERTKLNAVGRGWNNKLSLQAAIGVFAEHEGEVEIALIYAVSSANWSAGYDIRVNMQTKEQQVTLIYKAAISQSTGEVRSQFLFVFHKYSLHPIIRLQAIPASHNSAGPPVLLRKTNVQAVEEMEESDDEMGFGIFDDEPSMAHREIGVSSTGNVSATFQVPGLITVPSDGQQHNVTIVQLKLDATLSWISVPKEDTKTHLKARIKNASDYTLFSGNASVYVDGSFISRSYVPPVSPEESFDCPLGIDPSIRIMYHPRSKKVTHSGFYQKTANHVFSQRITIFNSKSTAVDNVKIVDQIPVSENSQIIVKMSNPALTLPPSSGTTIANGKPPQPVDVSPGIKAQWDGTDEPGFDMTALGKDGKINWVSSMPAQGKMNLHLQWEVTAPACAIIVGW</sequence>
<dbReference type="InterPro" id="IPR011935">
    <property type="entry name" value="CHP02231"/>
</dbReference>
<evidence type="ECO:0008006" key="6">
    <source>
        <dbReference type="Google" id="ProtNLM"/>
    </source>
</evidence>
<dbReference type="STRING" id="50990.A0A4Y7Q607"/>
<dbReference type="PANTHER" id="PTHR31005:SF8">
    <property type="entry name" value="DUF4139 DOMAIN-CONTAINING PROTEIN"/>
    <property type="match status" value="1"/>
</dbReference>
<name>A0A4Y7Q607_9AGAM</name>
<dbReference type="Proteomes" id="UP000294933">
    <property type="component" value="Unassembled WGS sequence"/>
</dbReference>
<dbReference type="VEuPathDB" id="FungiDB:BD410DRAFT_814727"/>
<evidence type="ECO:0000313" key="5">
    <source>
        <dbReference type="Proteomes" id="UP000294933"/>
    </source>
</evidence>
<reference evidence="4 5" key="1">
    <citation type="submission" date="2018-06" db="EMBL/GenBank/DDBJ databases">
        <title>A transcriptomic atlas of mushroom development highlights an independent origin of complex multicellularity.</title>
        <authorList>
            <consortium name="DOE Joint Genome Institute"/>
            <person name="Krizsan K."/>
            <person name="Almasi E."/>
            <person name="Merenyi Z."/>
            <person name="Sahu N."/>
            <person name="Viragh M."/>
            <person name="Koszo T."/>
            <person name="Mondo S."/>
            <person name="Kiss B."/>
            <person name="Balint B."/>
            <person name="Kues U."/>
            <person name="Barry K."/>
            <person name="Hegedus J.C."/>
            <person name="Henrissat B."/>
            <person name="Johnson J."/>
            <person name="Lipzen A."/>
            <person name="Ohm R."/>
            <person name="Nagy I."/>
            <person name="Pangilinan J."/>
            <person name="Yan J."/>
            <person name="Xiong Y."/>
            <person name="Grigoriev I.V."/>
            <person name="Hibbett D.S."/>
            <person name="Nagy L.G."/>
        </authorList>
    </citation>
    <scope>NUCLEOTIDE SEQUENCE [LARGE SCALE GENOMIC DNA]</scope>
    <source>
        <strain evidence="4 5">SZMC22713</strain>
    </source>
</reference>
<evidence type="ECO:0000259" key="2">
    <source>
        <dbReference type="Pfam" id="PF13598"/>
    </source>
</evidence>
<dbReference type="InterPro" id="IPR025554">
    <property type="entry name" value="DUF4140"/>
</dbReference>
<protein>
    <recommendedName>
        <fullName evidence="6">DUF4139 domain-containing protein</fullName>
    </recommendedName>
</protein>
<feature type="domain" description="DUF4139" evidence="2">
    <location>
        <begin position="207"/>
        <end position="558"/>
    </location>
</feature>
<feature type="domain" description="DUF4140" evidence="3">
    <location>
        <begin position="29"/>
        <end position="127"/>
    </location>
</feature>
<dbReference type="NCBIfam" id="TIGR02231">
    <property type="entry name" value="mucoidy inhibitor MuiA family protein"/>
    <property type="match status" value="1"/>
</dbReference>
<dbReference type="Pfam" id="PF13600">
    <property type="entry name" value="DUF4140"/>
    <property type="match status" value="1"/>
</dbReference>
<evidence type="ECO:0000259" key="3">
    <source>
        <dbReference type="Pfam" id="PF13600"/>
    </source>
</evidence>
<dbReference type="OrthoDB" id="10068793at2759"/>
<dbReference type="InterPro" id="IPR037291">
    <property type="entry name" value="DUF4139"/>
</dbReference>
<dbReference type="EMBL" id="ML170172">
    <property type="protein sequence ID" value="TDL23087.1"/>
    <property type="molecule type" value="Genomic_DNA"/>
</dbReference>
<evidence type="ECO:0000313" key="4">
    <source>
        <dbReference type="EMBL" id="TDL23087.1"/>
    </source>
</evidence>
<dbReference type="AlphaFoldDB" id="A0A4Y7Q607"/>
<dbReference type="PANTHER" id="PTHR31005">
    <property type="entry name" value="DUF4139 DOMAIN-CONTAINING PROTEIN"/>
    <property type="match status" value="1"/>
</dbReference>
<accession>A0A4Y7Q607</accession>
<evidence type="ECO:0000256" key="1">
    <source>
        <dbReference type="SAM" id="Coils"/>
    </source>
</evidence>
<organism evidence="4 5">
    <name type="scientific">Rickenella mellea</name>
    <dbReference type="NCBI Taxonomy" id="50990"/>
    <lineage>
        <taxon>Eukaryota</taxon>
        <taxon>Fungi</taxon>
        <taxon>Dikarya</taxon>
        <taxon>Basidiomycota</taxon>
        <taxon>Agaricomycotina</taxon>
        <taxon>Agaricomycetes</taxon>
        <taxon>Hymenochaetales</taxon>
        <taxon>Rickenellaceae</taxon>
        <taxon>Rickenella</taxon>
    </lineage>
</organism>
<dbReference type="Pfam" id="PF13598">
    <property type="entry name" value="DUF4139"/>
    <property type="match status" value="1"/>
</dbReference>
<proteinExistence type="predicted"/>
<keyword evidence="5" id="KW-1185">Reference proteome</keyword>
<feature type="coiled-coil region" evidence="1">
    <location>
        <begin position="135"/>
        <end position="176"/>
    </location>
</feature>
<gene>
    <name evidence="4" type="ORF">BD410DRAFT_814727</name>
</gene>